<dbReference type="Gene3D" id="2.30.30.140">
    <property type="match status" value="1"/>
</dbReference>
<dbReference type="EMBL" id="LEKV01005334">
    <property type="protein sequence ID" value="KVH88807.1"/>
    <property type="molecule type" value="Genomic_DNA"/>
</dbReference>
<dbReference type="STRING" id="59895.A0A118JS84"/>
<organism evidence="2 3">
    <name type="scientific">Cynara cardunculus var. scolymus</name>
    <name type="common">Globe artichoke</name>
    <name type="synonym">Cynara scolymus</name>
    <dbReference type="NCBI Taxonomy" id="59895"/>
    <lineage>
        <taxon>Eukaryota</taxon>
        <taxon>Viridiplantae</taxon>
        <taxon>Streptophyta</taxon>
        <taxon>Embryophyta</taxon>
        <taxon>Tracheophyta</taxon>
        <taxon>Spermatophyta</taxon>
        <taxon>Magnoliopsida</taxon>
        <taxon>eudicotyledons</taxon>
        <taxon>Gunneridae</taxon>
        <taxon>Pentapetalae</taxon>
        <taxon>asterids</taxon>
        <taxon>campanulids</taxon>
        <taxon>Asterales</taxon>
        <taxon>Asteraceae</taxon>
        <taxon>Carduoideae</taxon>
        <taxon>Cardueae</taxon>
        <taxon>Carduinae</taxon>
        <taxon>Cynara</taxon>
    </lineage>
</organism>
<feature type="domain" description="Agenet" evidence="1">
    <location>
        <begin position="56"/>
        <end position="124"/>
    </location>
</feature>
<dbReference type="PANTHER" id="PTHR31917:SF148">
    <property type="entry name" value="DUF724 DOMAIN-CONTAINING PROTEIN 2"/>
    <property type="match status" value="1"/>
</dbReference>
<feature type="domain" description="Agenet" evidence="1">
    <location>
        <begin position="126"/>
        <end position="180"/>
    </location>
</feature>
<dbReference type="InterPro" id="IPR014002">
    <property type="entry name" value="Agenet_dom_plant"/>
</dbReference>
<dbReference type="Gramene" id="KVH88807">
    <property type="protein sequence ID" value="KVH88807"/>
    <property type="gene ID" value="Ccrd_025413"/>
</dbReference>
<gene>
    <name evidence="2" type="ORF">Ccrd_025413</name>
</gene>
<dbReference type="InterPro" id="IPR008395">
    <property type="entry name" value="Agenet-like_dom"/>
</dbReference>
<protein>
    <submittedName>
        <fullName evidence="2">Agenet-like domain-containing protein</fullName>
    </submittedName>
</protein>
<dbReference type="OMA" id="EVASQEW"/>
<comment type="caution">
    <text evidence="2">The sequence shown here is derived from an EMBL/GenBank/DDBJ whole genome shotgun (WGS) entry which is preliminary data.</text>
</comment>
<evidence type="ECO:0000313" key="3">
    <source>
        <dbReference type="Proteomes" id="UP000243975"/>
    </source>
</evidence>
<dbReference type="CDD" id="cd20405">
    <property type="entry name" value="Tudor_Agenet_AtDUF_rpt1_3"/>
    <property type="match status" value="1"/>
</dbReference>
<keyword evidence="3" id="KW-1185">Reference proteome</keyword>
<dbReference type="SMART" id="SM00743">
    <property type="entry name" value="Agenet"/>
    <property type="match status" value="2"/>
</dbReference>
<name>A0A118JS84_CYNCS</name>
<dbReference type="AlphaFoldDB" id="A0A118JS84"/>
<dbReference type="PANTHER" id="PTHR31917">
    <property type="entry name" value="AGENET DOMAIN-CONTAINING PROTEIN-RELATED"/>
    <property type="match status" value="1"/>
</dbReference>
<accession>A0A118JS84</accession>
<dbReference type="Pfam" id="PF05641">
    <property type="entry name" value="Agenet"/>
    <property type="match status" value="1"/>
</dbReference>
<reference evidence="2 3" key="1">
    <citation type="journal article" date="2016" name="Sci. Rep.">
        <title>The genome sequence of the outbreeding globe artichoke constructed de novo incorporating a phase-aware low-pass sequencing strategy of F1 progeny.</title>
        <authorList>
            <person name="Scaglione D."/>
            <person name="Reyes-Chin-Wo S."/>
            <person name="Acquadro A."/>
            <person name="Froenicke L."/>
            <person name="Portis E."/>
            <person name="Beitel C."/>
            <person name="Tirone M."/>
            <person name="Mauro R."/>
            <person name="Lo Monaco A."/>
            <person name="Mauromicale G."/>
            <person name="Faccioli P."/>
            <person name="Cattivelli L."/>
            <person name="Rieseberg L."/>
            <person name="Michelmore R."/>
            <person name="Lanteri S."/>
        </authorList>
    </citation>
    <scope>NUCLEOTIDE SEQUENCE [LARGE SCALE GENOMIC DNA]</scope>
    <source>
        <strain evidence="2">2C</strain>
    </source>
</reference>
<evidence type="ECO:0000259" key="1">
    <source>
        <dbReference type="SMART" id="SM00743"/>
    </source>
</evidence>
<sequence length="188" mass="21403">MSAMTGRATNIDLEKNSSVKVASIPRVNFRSRYRIHTELYITVTDLQKKASLSATMAFRRGDRVEISNKEEGFQGSYYQANIIAWLSDQNYIVQYRTLVKDDGSAPLREIVSADQIRPLPPEILVTGFSSLDVVDAYDKDGWWVGKICGKTGSDYLVKFENSEEIAYPSGFLRIHQDWMNGVWVYSKE</sequence>
<proteinExistence type="predicted"/>
<dbReference type="Proteomes" id="UP000243975">
    <property type="component" value="Unassembled WGS sequence"/>
</dbReference>
<evidence type="ECO:0000313" key="2">
    <source>
        <dbReference type="EMBL" id="KVH88807.1"/>
    </source>
</evidence>